<name>A0AA35JDB4_SACK1</name>
<keyword evidence="10" id="KW-0498">Mitosis</keyword>
<proteinExistence type="inferred from homology"/>
<evidence type="ECO:0000256" key="7">
    <source>
        <dbReference type="ARBA" id="ARBA00022490"/>
    </source>
</evidence>
<dbReference type="PANTHER" id="PTHR28025">
    <property type="entry name" value="DASH COMPLEX SUBUNIT DAD1"/>
    <property type="match status" value="1"/>
</dbReference>
<evidence type="ECO:0000256" key="1">
    <source>
        <dbReference type="ARBA" id="ARBA00004123"/>
    </source>
</evidence>
<evidence type="ECO:0000256" key="5">
    <source>
        <dbReference type="ARBA" id="ARBA00020261"/>
    </source>
</evidence>
<evidence type="ECO:0000256" key="10">
    <source>
        <dbReference type="ARBA" id="ARBA00022776"/>
    </source>
</evidence>
<dbReference type="PANTHER" id="PTHR28025:SF1">
    <property type="entry name" value="DASH COMPLEX SUBUNIT DAD1"/>
    <property type="match status" value="1"/>
</dbReference>
<sequence>MEEKASGNRVNVKFPKVLIKNKQLPKATEYNHLFKREIQEVAKSVQIHGYIMASTSNEEDKLITTADKYFIEQRNIVLQEIDETMSSILNGLNVLNISLESSIAVGREFQSVSDLWKTFYDGLESIPDEVPIDEQTTLSQAKPTTK</sequence>
<keyword evidence="15" id="KW-0137">Centromere</keyword>
<keyword evidence="12" id="KW-0206">Cytoskeleton</keyword>
<evidence type="ECO:0000256" key="12">
    <source>
        <dbReference type="ARBA" id="ARBA00023212"/>
    </source>
</evidence>
<evidence type="ECO:0000256" key="6">
    <source>
        <dbReference type="ARBA" id="ARBA00022454"/>
    </source>
</evidence>
<evidence type="ECO:0000256" key="11">
    <source>
        <dbReference type="ARBA" id="ARBA00022838"/>
    </source>
</evidence>
<keyword evidence="14" id="KW-0131">Cell cycle</keyword>
<keyword evidence="11" id="KW-0995">Kinetochore</keyword>
<comment type="similarity">
    <text evidence="4">Belongs to the DASH complex DAD1 family.</text>
</comment>
<keyword evidence="18" id="KW-1185">Reference proteome</keyword>
<evidence type="ECO:0000256" key="2">
    <source>
        <dbReference type="ARBA" id="ARBA00004186"/>
    </source>
</evidence>
<evidence type="ECO:0000256" key="16">
    <source>
        <dbReference type="ARBA" id="ARBA00030566"/>
    </source>
</evidence>
<reference evidence="17" key="1">
    <citation type="submission" date="2022-10" db="EMBL/GenBank/DDBJ databases">
        <authorList>
            <person name="Byrne P K."/>
        </authorList>
    </citation>
    <scope>NUCLEOTIDE SEQUENCE</scope>
    <source>
        <strain evidence="17">IFO1802</strain>
    </source>
</reference>
<dbReference type="GO" id="GO:0042729">
    <property type="term" value="C:DASH complex"/>
    <property type="evidence" value="ECO:0007669"/>
    <property type="project" value="InterPro"/>
</dbReference>
<dbReference type="GO" id="GO:0051010">
    <property type="term" value="F:microtubule plus-end binding"/>
    <property type="evidence" value="ECO:0007669"/>
    <property type="project" value="TreeGrafter"/>
</dbReference>
<dbReference type="Proteomes" id="UP001162087">
    <property type="component" value="Chromosome 4"/>
</dbReference>
<dbReference type="InterPro" id="IPR013958">
    <property type="entry name" value="DASH_Dad1"/>
</dbReference>
<dbReference type="GO" id="GO:0051301">
    <property type="term" value="P:cell division"/>
    <property type="evidence" value="ECO:0007669"/>
    <property type="project" value="UniProtKB-KW"/>
</dbReference>
<dbReference type="GO" id="GO:0005876">
    <property type="term" value="C:spindle microtubule"/>
    <property type="evidence" value="ECO:0007669"/>
    <property type="project" value="TreeGrafter"/>
</dbReference>
<dbReference type="EMBL" id="OX365899">
    <property type="protein sequence ID" value="CAI4057873.1"/>
    <property type="molecule type" value="Genomic_DNA"/>
</dbReference>
<evidence type="ECO:0000256" key="8">
    <source>
        <dbReference type="ARBA" id="ARBA00022618"/>
    </source>
</evidence>
<dbReference type="GO" id="GO:0072686">
    <property type="term" value="C:mitotic spindle"/>
    <property type="evidence" value="ECO:0007669"/>
    <property type="project" value="InterPro"/>
</dbReference>
<keyword evidence="7" id="KW-0963">Cytoplasm</keyword>
<evidence type="ECO:0000256" key="3">
    <source>
        <dbReference type="ARBA" id="ARBA00004629"/>
    </source>
</evidence>
<gene>
    <name evidence="17" type="primary">SKDI04G2490</name>
    <name evidence="17" type="ORF">SKDI_04G2490</name>
</gene>
<organism evidence="17 18">
    <name type="scientific">Saccharomyces kudriavzevii (strain ATCC MYA-4449 / AS 2.2408 / CBS 8840 / NBRC 1802 / NCYC 2889)</name>
    <name type="common">Yeast</name>
    <dbReference type="NCBI Taxonomy" id="226230"/>
    <lineage>
        <taxon>Eukaryota</taxon>
        <taxon>Fungi</taxon>
        <taxon>Dikarya</taxon>
        <taxon>Ascomycota</taxon>
        <taxon>Saccharomycotina</taxon>
        <taxon>Saccharomycetes</taxon>
        <taxon>Saccharomycetales</taxon>
        <taxon>Saccharomycetaceae</taxon>
        <taxon>Saccharomyces</taxon>
    </lineage>
</organism>
<keyword evidence="8" id="KW-0132">Cell division</keyword>
<evidence type="ECO:0000313" key="17">
    <source>
        <dbReference type="EMBL" id="CAI4057873.1"/>
    </source>
</evidence>
<dbReference type="GeneID" id="80922979"/>
<keyword evidence="13" id="KW-0539">Nucleus</keyword>
<comment type="subcellular location">
    <subcellularLocation>
        <location evidence="3">Chromosome</location>
        <location evidence="3">Centromere</location>
        <location evidence="3">Kinetochore</location>
    </subcellularLocation>
    <subcellularLocation>
        <location evidence="2">Cytoplasm</location>
        <location evidence="2">Cytoskeleton</location>
        <location evidence="2">Spindle</location>
    </subcellularLocation>
    <subcellularLocation>
        <location evidence="1">Nucleus</location>
    </subcellularLocation>
</comment>
<dbReference type="RefSeq" id="XP_056086679.1">
    <property type="nucleotide sequence ID" value="XM_056232396.1"/>
</dbReference>
<evidence type="ECO:0000256" key="13">
    <source>
        <dbReference type="ARBA" id="ARBA00023242"/>
    </source>
</evidence>
<dbReference type="GO" id="GO:0044732">
    <property type="term" value="C:mitotic spindle pole body"/>
    <property type="evidence" value="ECO:0007669"/>
    <property type="project" value="TreeGrafter"/>
</dbReference>
<dbReference type="Pfam" id="PF08649">
    <property type="entry name" value="DASH_Dad1"/>
    <property type="match status" value="1"/>
</dbReference>
<keyword evidence="9" id="KW-0493">Microtubule</keyword>
<evidence type="ECO:0000256" key="4">
    <source>
        <dbReference type="ARBA" id="ARBA00010146"/>
    </source>
</evidence>
<evidence type="ECO:0000256" key="9">
    <source>
        <dbReference type="ARBA" id="ARBA00022701"/>
    </source>
</evidence>
<protein>
    <recommendedName>
        <fullName evidence="5">DASH complex subunit DAD1</fullName>
    </recommendedName>
    <alternativeName>
        <fullName evidence="16">Outer kinetochore protein DAD1</fullName>
    </alternativeName>
</protein>
<evidence type="ECO:0000256" key="14">
    <source>
        <dbReference type="ARBA" id="ARBA00023306"/>
    </source>
</evidence>
<evidence type="ECO:0000313" key="18">
    <source>
        <dbReference type="Proteomes" id="UP001162087"/>
    </source>
</evidence>
<dbReference type="AlphaFoldDB" id="A0AA35JDB4"/>
<keyword evidence="6" id="KW-0158">Chromosome</keyword>
<evidence type="ECO:0000256" key="15">
    <source>
        <dbReference type="ARBA" id="ARBA00023328"/>
    </source>
</evidence>
<accession>A0AA35JDB4</accession>